<dbReference type="Gene3D" id="3.30.70.100">
    <property type="match status" value="1"/>
</dbReference>
<dbReference type="InterPro" id="IPR007138">
    <property type="entry name" value="ABM_dom"/>
</dbReference>
<keyword evidence="4" id="KW-1185">Reference proteome</keyword>
<dbReference type="Proteomes" id="UP000468687">
    <property type="component" value="Unassembled WGS sequence"/>
</dbReference>
<dbReference type="PANTHER" id="PTHR40057">
    <property type="entry name" value="SLR1162 PROTEIN"/>
    <property type="match status" value="1"/>
</dbReference>
<feature type="transmembrane region" description="Helical" evidence="1">
    <location>
        <begin position="158"/>
        <end position="181"/>
    </location>
</feature>
<dbReference type="EMBL" id="JAAGXA010000024">
    <property type="protein sequence ID" value="NEN80607.1"/>
    <property type="molecule type" value="Genomic_DNA"/>
</dbReference>
<dbReference type="Pfam" id="PF03992">
    <property type="entry name" value="ABM"/>
    <property type="match status" value="1"/>
</dbReference>
<dbReference type="GO" id="GO:0004497">
    <property type="term" value="F:monooxygenase activity"/>
    <property type="evidence" value="ECO:0007669"/>
    <property type="project" value="UniProtKB-KW"/>
</dbReference>
<keyword evidence="1" id="KW-0812">Transmembrane</keyword>
<keyword evidence="1" id="KW-1133">Transmembrane helix</keyword>
<dbReference type="AlphaFoldDB" id="A0A6P0HRD2"/>
<comment type="caution">
    <text evidence="3">The sequence shown here is derived from an EMBL/GenBank/DDBJ whole genome shotgun (WGS) entry which is preliminary data.</text>
</comment>
<dbReference type="PANTHER" id="PTHR40057:SF1">
    <property type="entry name" value="SLR1162 PROTEIN"/>
    <property type="match status" value="1"/>
</dbReference>
<evidence type="ECO:0000259" key="2">
    <source>
        <dbReference type="Pfam" id="PF03992"/>
    </source>
</evidence>
<evidence type="ECO:0000256" key="1">
    <source>
        <dbReference type="SAM" id="Phobius"/>
    </source>
</evidence>
<reference evidence="3 4" key="1">
    <citation type="journal article" date="2014" name="Int. J. Syst. Evol. Microbiol.">
        <title>Nocardioides zeae sp. nov., isolated from the stem of Zea mays.</title>
        <authorList>
            <person name="Glaeser S.P."/>
            <person name="McInroy J.A."/>
            <person name="Busse H.J."/>
            <person name="Kampfer P."/>
        </authorList>
    </citation>
    <scope>NUCLEOTIDE SEQUENCE [LARGE SCALE GENOMIC DNA]</scope>
    <source>
        <strain evidence="3 4">JCM 30728</strain>
    </source>
</reference>
<accession>A0A6P0HRD2</accession>
<keyword evidence="3" id="KW-0560">Oxidoreductase</keyword>
<proteinExistence type="predicted"/>
<feature type="domain" description="ABM" evidence="2">
    <location>
        <begin position="8"/>
        <end position="77"/>
    </location>
</feature>
<evidence type="ECO:0000313" key="3">
    <source>
        <dbReference type="EMBL" id="NEN80607.1"/>
    </source>
</evidence>
<dbReference type="InterPro" id="IPR011008">
    <property type="entry name" value="Dimeric_a/b-barrel"/>
</dbReference>
<keyword evidence="1" id="KW-0472">Membrane</keyword>
<dbReference type="RefSeq" id="WP_163774654.1">
    <property type="nucleotide sequence ID" value="NZ_JAAGXA010000024.1"/>
</dbReference>
<name>A0A6P0HRD2_9ACTN</name>
<evidence type="ECO:0000313" key="4">
    <source>
        <dbReference type="Proteomes" id="UP000468687"/>
    </source>
</evidence>
<organism evidence="3 4">
    <name type="scientific">Nocardioides zeae</name>
    <dbReference type="NCBI Taxonomy" id="1457234"/>
    <lineage>
        <taxon>Bacteria</taxon>
        <taxon>Bacillati</taxon>
        <taxon>Actinomycetota</taxon>
        <taxon>Actinomycetes</taxon>
        <taxon>Propionibacteriales</taxon>
        <taxon>Nocardioidaceae</taxon>
        <taxon>Nocardioides</taxon>
    </lineage>
</organism>
<keyword evidence="3" id="KW-0503">Monooxygenase</keyword>
<dbReference type="InterPro" id="IPR038762">
    <property type="entry name" value="ABM_predict"/>
</dbReference>
<sequence>MTAQQAGPVTVAATRYADPAREAEMIAWIRAGTALAEQFPGFLGHGYVRSAEGDDAWHMLYRFADHEALAAWEASPQRAWWLGAAQGLVGEFRVQRMTGIEGWFDPPEHHDVDYPGVPAPPPRWKQAISIFVVFLPLSLFLGELGARLLPDLALHWRITLQTVVATPVMVWFGLPWITRLLEPWLQGRPRRR</sequence>
<feature type="transmembrane region" description="Helical" evidence="1">
    <location>
        <begin position="127"/>
        <end position="146"/>
    </location>
</feature>
<gene>
    <name evidence="3" type="ORF">G3T38_20350</name>
</gene>
<protein>
    <submittedName>
        <fullName evidence="3">Antibiotic biosynthesis monooxygenase</fullName>
    </submittedName>
</protein>
<dbReference type="SUPFAM" id="SSF54909">
    <property type="entry name" value="Dimeric alpha+beta barrel"/>
    <property type="match status" value="1"/>
</dbReference>